<protein>
    <submittedName>
        <fullName evidence="1">Uncharacterized protein</fullName>
    </submittedName>
</protein>
<accession>A0A0S3RP09</accession>
<dbReference type="AlphaFoldDB" id="A0A0S3RP09"/>
<reference evidence="1 2" key="1">
    <citation type="journal article" date="2015" name="Sci. Rep.">
        <title>The power of single molecule real-time sequencing technology in the de novo assembly of a eukaryotic genome.</title>
        <authorList>
            <person name="Sakai H."/>
            <person name="Naito K."/>
            <person name="Ogiso-Tanaka E."/>
            <person name="Takahashi Y."/>
            <person name="Iseki K."/>
            <person name="Muto C."/>
            <person name="Satou K."/>
            <person name="Teruya K."/>
            <person name="Shiroma A."/>
            <person name="Shimoji M."/>
            <person name="Hirano T."/>
            <person name="Itoh T."/>
            <person name="Kaga A."/>
            <person name="Tomooka N."/>
        </authorList>
    </citation>
    <scope>NUCLEOTIDE SEQUENCE [LARGE SCALE GENOMIC DNA]</scope>
    <source>
        <strain evidence="2">cv. Shumari</strain>
    </source>
</reference>
<sequence length="83" mass="9726">MQHPSNQLSKNQEAVPPLLMIVTLQVLPWSEQVVHIVSATSLYQQTQSRFKTSPPKRRSLFYYSFLSMWVHVQECCHVTEDQH</sequence>
<proteinExistence type="predicted"/>
<dbReference type="EMBL" id="AP015036">
    <property type="protein sequence ID" value="BAT82346.1"/>
    <property type="molecule type" value="Genomic_DNA"/>
</dbReference>
<organism evidence="1 2">
    <name type="scientific">Vigna angularis var. angularis</name>
    <dbReference type="NCBI Taxonomy" id="157739"/>
    <lineage>
        <taxon>Eukaryota</taxon>
        <taxon>Viridiplantae</taxon>
        <taxon>Streptophyta</taxon>
        <taxon>Embryophyta</taxon>
        <taxon>Tracheophyta</taxon>
        <taxon>Spermatophyta</taxon>
        <taxon>Magnoliopsida</taxon>
        <taxon>eudicotyledons</taxon>
        <taxon>Gunneridae</taxon>
        <taxon>Pentapetalae</taxon>
        <taxon>rosids</taxon>
        <taxon>fabids</taxon>
        <taxon>Fabales</taxon>
        <taxon>Fabaceae</taxon>
        <taxon>Papilionoideae</taxon>
        <taxon>50 kb inversion clade</taxon>
        <taxon>NPAAA clade</taxon>
        <taxon>indigoferoid/millettioid clade</taxon>
        <taxon>Phaseoleae</taxon>
        <taxon>Vigna</taxon>
    </lineage>
</organism>
<dbReference type="Proteomes" id="UP000291084">
    <property type="component" value="Chromosome 3"/>
</dbReference>
<name>A0A0S3RP09_PHAAN</name>
<keyword evidence="2" id="KW-1185">Reference proteome</keyword>
<evidence type="ECO:0000313" key="1">
    <source>
        <dbReference type="EMBL" id="BAT82346.1"/>
    </source>
</evidence>
<gene>
    <name evidence="1" type="primary">Vigan.03G234700</name>
    <name evidence="1" type="ORF">VIGAN_03234700</name>
</gene>
<evidence type="ECO:0000313" key="2">
    <source>
        <dbReference type="Proteomes" id="UP000291084"/>
    </source>
</evidence>